<accession>A0A7K0DJF6</accession>
<evidence type="ECO:0000259" key="1">
    <source>
        <dbReference type="Pfam" id="PF09995"/>
    </source>
</evidence>
<dbReference type="EMBL" id="WEGI01000003">
    <property type="protein sequence ID" value="MQY25839.1"/>
    <property type="molecule type" value="Genomic_DNA"/>
</dbReference>
<reference evidence="2 3" key="1">
    <citation type="submission" date="2019-10" db="EMBL/GenBank/DDBJ databases">
        <title>Nocardia macrotermitis sp. nov. and Nocardia aurantia sp. nov., isolated from the gut of fungus growing-termite Macrotermes natalensis.</title>
        <authorList>
            <person name="Benndorf R."/>
            <person name="Schwitalla J."/>
            <person name="Martin K."/>
            <person name="De Beer W."/>
            <person name="Kaster A.-K."/>
            <person name="Vollmers J."/>
            <person name="Poulsen M."/>
            <person name="Beemelmanns C."/>
        </authorList>
    </citation>
    <scope>NUCLEOTIDE SEQUENCE [LARGE SCALE GENOMIC DNA]</scope>
    <source>
        <strain evidence="2 3">RB56</strain>
    </source>
</reference>
<evidence type="ECO:0000313" key="3">
    <source>
        <dbReference type="Proteomes" id="UP000431401"/>
    </source>
</evidence>
<name>A0A7K0DJF6_9NOCA</name>
<dbReference type="Pfam" id="PF09995">
    <property type="entry name" value="MPAB_Lcp_cat"/>
    <property type="match status" value="1"/>
</dbReference>
<evidence type="ECO:0000313" key="2">
    <source>
        <dbReference type="EMBL" id="MQY25839.1"/>
    </source>
</evidence>
<protein>
    <recommendedName>
        <fullName evidence="1">ER-bound oxygenase mpaB/mpaB'/Rubber oxygenase catalytic domain-containing protein</fullName>
    </recommendedName>
</protein>
<sequence length="333" mass="37587">MARMTGNIVLHRPVGAGPVGDEEDAIRMTTAHETTAAAAPPEVAPPLTLAQTRIPIPGTHRPDGKRPPRLADALDFWQFSGAAANVAMQLALPGVGYGVAQSRVESGALMVHPWKRLRTTASYLAVAILGSPEEKHAFREAVNVAHRQVRSEPGAAVKYNAFDRDLQLWVAACLYIGFEDSYQLLNGKMSPEQAESFYSTSSTLGTTLQVTEEMWPATRADFDVYWNEACRRVATDETVRAYVDDLLHLRMIPWFLRLLFGDLLRFLTVGYLPPHFREQLRVRWSATDQRRFDHLFLFVGFVNRFIPRFVRTMGTHSMMADVRRRLRKHKALI</sequence>
<keyword evidence="3" id="KW-1185">Reference proteome</keyword>
<gene>
    <name evidence="2" type="ORF">NRB56_13980</name>
</gene>
<feature type="domain" description="ER-bound oxygenase mpaB/mpaB'/Rubber oxygenase catalytic" evidence="1">
    <location>
        <begin position="77"/>
        <end position="299"/>
    </location>
</feature>
<dbReference type="Proteomes" id="UP000431401">
    <property type="component" value="Unassembled WGS sequence"/>
</dbReference>
<dbReference type="GO" id="GO:0016491">
    <property type="term" value="F:oxidoreductase activity"/>
    <property type="evidence" value="ECO:0007669"/>
    <property type="project" value="InterPro"/>
</dbReference>
<organism evidence="2 3">
    <name type="scientific">Nocardia aurantia</name>
    <dbReference type="NCBI Taxonomy" id="2585199"/>
    <lineage>
        <taxon>Bacteria</taxon>
        <taxon>Bacillati</taxon>
        <taxon>Actinomycetota</taxon>
        <taxon>Actinomycetes</taxon>
        <taxon>Mycobacteriales</taxon>
        <taxon>Nocardiaceae</taxon>
        <taxon>Nocardia</taxon>
    </lineage>
</organism>
<dbReference type="InterPro" id="IPR018713">
    <property type="entry name" value="MPAB/Lcp_cat_dom"/>
</dbReference>
<dbReference type="AlphaFoldDB" id="A0A7K0DJF6"/>
<dbReference type="PANTHER" id="PTHR36151">
    <property type="entry name" value="BLR2777 PROTEIN"/>
    <property type="match status" value="1"/>
</dbReference>
<comment type="caution">
    <text evidence="2">The sequence shown here is derived from an EMBL/GenBank/DDBJ whole genome shotgun (WGS) entry which is preliminary data.</text>
</comment>
<proteinExistence type="predicted"/>
<dbReference type="PANTHER" id="PTHR36151:SF3">
    <property type="entry name" value="ER-BOUND OXYGENASE MPAB_MPAB'_RUBBER OXYGENASE CATALYTIC DOMAIN-CONTAINING PROTEIN"/>
    <property type="match status" value="1"/>
</dbReference>